<organism evidence="2 3">
    <name type="scientific">Brucella intermedia LMG 3301</name>
    <dbReference type="NCBI Taxonomy" id="641118"/>
    <lineage>
        <taxon>Bacteria</taxon>
        <taxon>Pseudomonadati</taxon>
        <taxon>Pseudomonadota</taxon>
        <taxon>Alphaproteobacteria</taxon>
        <taxon>Hyphomicrobiales</taxon>
        <taxon>Brucellaceae</taxon>
        <taxon>Brucella/Ochrobactrum group</taxon>
        <taxon>Brucella</taxon>
    </lineage>
</organism>
<proteinExistence type="predicted"/>
<keyword evidence="1" id="KW-1133">Transmembrane helix</keyword>
<evidence type="ECO:0000313" key="3">
    <source>
        <dbReference type="Proteomes" id="UP000004386"/>
    </source>
</evidence>
<dbReference type="Proteomes" id="UP000004386">
    <property type="component" value="Unassembled WGS sequence"/>
</dbReference>
<evidence type="ECO:0000313" key="2">
    <source>
        <dbReference type="EMBL" id="EEQ94568.1"/>
    </source>
</evidence>
<protein>
    <submittedName>
        <fullName evidence="2">Uncharacterized protein</fullName>
    </submittedName>
</protein>
<sequence length="134" mass="14629">MVSRLLQRWFGSPGLPLSCPAGSSFSDFGIGLECYRGEIGTTGPIILFNRSSGPISSAVLFLINVNPTVSYGLLAYFKAEKRGRMAYWGRIIAAATATIALAAISYYHFPLGVLFPITILLMIYSEWSSRTPKL</sequence>
<name>C4WQQ9_9HYPH</name>
<keyword evidence="1" id="KW-0472">Membrane</keyword>
<evidence type="ECO:0000256" key="1">
    <source>
        <dbReference type="SAM" id="Phobius"/>
    </source>
</evidence>
<keyword evidence="1" id="KW-0812">Transmembrane</keyword>
<dbReference type="EMBL" id="ACQA01000002">
    <property type="protein sequence ID" value="EEQ94568.1"/>
    <property type="molecule type" value="Genomic_DNA"/>
</dbReference>
<gene>
    <name evidence="2" type="ORF">OINT_2001805</name>
</gene>
<accession>C4WQQ9</accession>
<dbReference type="AlphaFoldDB" id="C4WQQ9"/>
<dbReference type="HOGENOM" id="CLU_1894076_0_0_5"/>
<feature type="transmembrane region" description="Helical" evidence="1">
    <location>
        <begin position="55"/>
        <end position="75"/>
    </location>
</feature>
<reference evidence="2 3" key="1">
    <citation type="submission" date="2009-05" db="EMBL/GenBank/DDBJ databases">
        <authorList>
            <person name="Setubal J.C."/>
            <person name="Boyle S."/>
            <person name="Crasta O.R."/>
            <person name="Gillespie J.J."/>
            <person name="Kenyon R.W."/>
            <person name="Lu J."/>
            <person name="Mane S."/>
            <person name="Nagrani S."/>
            <person name="Shallom J.M."/>
            <person name="Shallom S."/>
            <person name="Shukla M."/>
            <person name="Snyder E.E."/>
            <person name="Sobral B.W."/>
            <person name="Wattam A.R."/>
            <person name="Will R."/>
            <person name="Williams K."/>
            <person name="Yoo H."/>
            <person name="Munk C."/>
            <person name="Tapia R."/>
            <person name="Green L."/>
            <person name="Rogers Y."/>
            <person name="Detter J.C."/>
            <person name="Bruce D."/>
            <person name="Brettin T.S."/>
            <person name="Tsolis R."/>
        </authorList>
    </citation>
    <scope>NUCLEOTIDE SEQUENCE [LARGE SCALE GENOMIC DNA]</scope>
    <source>
        <strain evidence="2 3">LMG 3301</strain>
    </source>
</reference>
<comment type="caution">
    <text evidence="2">The sequence shown here is derived from an EMBL/GenBank/DDBJ whole genome shotgun (WGS) entry which is preliminary data.</text>
</comment>